<dbReference type="PANTHER" id="PTHR16172">
    <property type="entry name" value="MAJOR FACILITATOR SUPERFAMILY DOMAIN-CONTAINING PROTEIN 6-LIKE"/>
    <property type="match status" value="1"/>
</dbReference>
<name>A0A226DTH8_FOLCA</name>
<sequence length="307" mass="33461">MGGIVTTALKAFVVLMGLAIAVASTMKIPEVQLSDGELQIDVRQSEDGSGFENVHIDEAQAPVEKVPDIDMTGIPGSTVFAQQNKAISGWLIVLRHPQNSLIGIAFLFIAWIMGIGAGLIFTFLFWHLQDFGGTTTLFGLACLVNQVSEIAAYFFAPQFIIRLGHVNVLCVGLLCNVVRFLYISFLTNPWWVLPLEFVQGITHATIWAASCSYLTKNTPQDLKLQDQNVLEGLYHGLGRGFGTVIGGILVTSLGTRPTFMLYSIICAITLVGFLLLTCYKKKEIGQINRLQEVGPHNIAADTGRSSK</sequence>
<dbReference type="EMBL" id="LNIX01000013">
    <property type="protein sequence ID" value="OXA47506.1"/>
    <property type="molecule type" value="Genomic_DNA"/>
</dbReference>
<dbReference type="Proteomes" id="UP000198287">
    <property type="component" value="Unassembled WGS sequence"/>
</dbReference>
<evidence type="ECO:0000259" key="7">
    <source>
        <dbReference type="Pfam" id="PF12832"/>
    </source>
</evidence>
<evidence type="ECO:0000256" key="5">
    <source>
        <dbReference type="ARBA" id="ARBA00023136"/>
    </source>
</evidence>
<dbReference type="GO" id="GO:0016020">
    <property type="term" value="C:membrane"/>
    <property type="evidence" value="ECO:0007669"/>
    <property type="project" value="UniProtKB-SubCell"/>
</dbReference>
<dbReference type="OrthoDB" id="5989317at2759"/>
<comment type="caution">
    <text evidence="8">The sequence shown here is derived from an EMBL/GenBank/DDBJ whole genome shotgun (WGS) entry which is preliminary data.</text>
</comment>
<dbReference type="PANTHER" id="PTHR16172:SF2">
    <property type="entry name" value="MAJOR FACILITATOR SUPERFAMILY DOMAIN-CONTAINING PROTEIN 6"/>
    <property type="match status" value="1"/>
</dbReference>
<keyword evidence="5 6" id="KW-0472">Membrane</keyword>
<comment type="subcellular location">
    <subcellularLocation>
        <location evidence="1">Membrane</location>
        <topology evidence="1">Multi-pass membrane protein</topology>
    </subcellularLocation>
</comment>
<feature type="transmembrane region" description="Helical" evidence="6">
    <location>
        <begin position="259"/>
        <end position="279"/>
    </location>
</feature>
<dbReference type="InterPro" id="IPR051717">
    <property type="entry name" value="MFS_MFSD6"/>
</dbReference>
<keyword evidence="9" id="KW-1185">Reference proteome</keyword>
<evidence type="ECO:0000256" key="2">
    <source>
        <dbReference type="ARBA" id="ARBA00005241"/>
    </source>
</evidence>
<feature type="transmembrane region" description="Helical" evidence="6">
    <location>
        <begin position="101"/>
        <end position="125"/>
    </location>
</feature>
<feature type="transmembrane region" description="Helical" evidence="6">
    <location>
        <begin position="6"/>
        <end position="24"/>
    </location>
</feature>
<feature type="domain" description="Major facilitator superfamily associated" evidence="7">
    <location>
        <begin position="11"/>
        <end position="260"/>
    </location>
</feature>
<evidence type="ECO:0000256" key="6">
    <source>
        <dbReference type="SAM" id="Phobius"/>
    </source>
</evidence>
<dbReference type="STRING" id="158441.A0A226DTH8"/>
<organism evidence="8 9">
    <name type="scientific">Folsomia candida</name>
    <name type="common">Springtail</name>
    <dbReference type="NCBI Taxonomy" id="158441"/>
    <lineage>
        <taxon>Eukaryota</taxon>
        <taxon>Metazoa</taxon>
        <taxon>Ecdysozoa</taxon>
        <taxon>Arthropoda</taxon>
        <taxon>Hexapoda</taxon>
        <taxon>Collembola</taxon>
        <taxon>Entomobryomorpha</taxon>
        <taxon>Isotomoidea</taxon>
        <taxon>Isotomidae</taxon>
        <taxon>Proisotominae</taxon>
        <taxon>Folsomia</taxon>
    </lineage>
</organism>
<evidence type="ECO:0000256" key="4">
    <source>
        <dbReference type="ARBA" id="ARBA00022989"/>
    </source>
</evidence>
<evidence type="ECO:0000313" key="8">
    <source>
        <dbReference type="EMBL" id="OXA47506.1"/>
    </source>
</evidence>
<reference evidence="8 9" key="1">
    <citation type="submission" date="2015-12" db="EMBL/GenBank/DDBJ databases">
        <title>The genome of Folsomia candida.</title>
        <authorList>
            <person name="Faddeeva A."/>
            <person name="Derks M.F."/>
            <person name="Anvar Y."/>
            <person name="Smit S."/>
            <person name="Van Straalen N."/>
            <person name="Roelofs D."/>
        </authorList>
    </citation>
    <scope>NUCLEOTIDE SEQUENCE [LARGE SCALE GENOMIC DNA]</scope>
    <source>
        <strain evidence="8 9">VU population</strain>
        <tissue evidence="8">Whole body</tissue>
    </source>
</reference>
<feature type="transmembrane region" description="Helical" evidence="6">
    <location>
        <begin position="168"/>
        <end position="191"/>
    </location>
</feature>
<dbReference type="Gene3D" id="1.20.1250.20">
    <property type="entry name" value="MFS general substrate transporter like domains"/>
    <property type="match status" value="1"/>
</dbReference>
<gene>
    <name evidence="8" type="ORF">Fcan01_17744</name>
</gene>
<dbReference type="InterPro" id="IPR024989">
    <property type="entry name" value="MFS_assoc_dom"/>
</dbReference>
<protein>
    <submittedName>
        <fullName evidence="8">Major facilitator superfamily domain-containing protein 6</fullName>
    </submittedName>
</protein>
<dbReference type="AlphaFoldDB" id="A0A226DTH8"/>
<evidence type="ECO:0000256" key="1">
    <source>
        <dbReference type="ARBA" id="ARBA00004141"/>
    </source>
</evidence>
<keyword evidence="3 6" id="KW-0812">Transmembrane</keyword>
<dbReference type="Pfam" id="PF12832">
    <property type="entry name" value="MFS_1_like"/>
    <property type="match status" value="1"/>
</dbReference>
<feature type="transmembrane region" description="Helical" evidence="6">
    <location>
        <begin position="137"/>
        <end position="156"/>
    </location>
</feature>
<keyword evidence="4 6" id="KW-1133">Transmembrane helix</keyword>
<proteinExistence type="inferred from homology"/>
<comment type="similarity">
    <text evidence="2">Belongs to the major facilitator superfamily. MFSD6 family.</text>
</comment>
<dbReference type="InterPro" id="IPR036259">
    <property type="entry name" value="MFS_trans_sf"/>
</dbReference>
<evidence type="ECO:0000313" key="9">
    <source>
        <dbReference type="Proteomes" id="UP000198287"/>
    </source>
</evidence>
<dbReference type="SUPFAM" id="SSF103473">
    <property type="entry name" value="MFS general substrate transporter"/>
    <property type="match status" value="1"/>
</dbReference>
<evidence type="ECO:0000256" key="3">
    <source>
        <dbReference type="ARBA" id="ARBA00022692"/>
    </source>
</evidence>
<accession>A0A226DTH8</accession>